<reference key="1">
    <citation type="submission" date="2007-01" db="EMBL/GenBank/DDBJ databases">
        <title>The Genome Sequence of Puccinia graminis f. sp. tritici Strain CRL 75-36-700-3.</title>
        <authorList>
            <consortium name="The Broad Institute Genome Sequencing Platform"/>
            <person name="Birren B."/>
            <person name="Lander E."/>
            <person name="Galagan J."/>
            <person name="Nusbaum C."/>
            <person name="Devon K."/>
            <person name="Cuomo C."/>
            <person name="Jaffe D."/>
            <person name="Butler J."/>
            <person name="Alvarez P."/>
            <person name="Gnerre S."/>
            <person name="Grabherr M."/>
            <person name="Mauceli E."/>
            <person name="Brockman W."/>
            <person name="Young S."/>
            <person name="LaButti K."/>
            <person name="Sykes S."/>
            <person name="DeCaprio D."/>
            <person name="Crawford M."/>
            <person name="Koehrsen M."/>
            <person name="Engels R."/>
            <person name="Montgomery P."/>
            <person name="Pearson M."/>
            <person name="Howarth C."/>
            <person name="Larson L."/>
            <person name="White J."/>
            <person name="Zeng Q."/>
            <person name="Kodira C."/>
            <person name="Yandava C."/>
            <person name="Alvarado L."/>
            <person name="O'Leary S."/>
            <person name="Szabo L."/>
            <person name="Dean R."/>
            <person name="Schein J."/>
        </authorList>
    </citation>
    <scope>NUCLEOTIDE SEQUENCE</scope>
    <source>
        <strain>CRL 75-36-700-3</strain>
    </source>
</reference>
<dbReference type="InParanoid" id="E3JTI0"/>
<dbReference type="HOGENOM" id="CLU_737962_0_0_1"/>
<dbReference type="OrthoDB" id="2500561at2759"/>
<reference evidence="2" key="2">
    <citation type="journal article" date="2011" name="Proc. Natl. Acad. Sci. U.S.A.">
        <title>Obligate biotrophy features unraveled by the genomic analysis of rust fungi.</title>
        <authorList>
            <person name="Duplessis S."/>
            <person name="Cuomo C.A."/>
            <person name="Lin Y.-C."/>
            <person name="Aerts A."/>
            <person name="Tisserant E."/>
            <person name="Veneault-Fourrey C."/>
            <person name="Joly D.L."/>
            <person name="Hacquard S."/>
            <person name="Amselem J."/>
            <person name="Cantarel B.L."/>
            <person name="Chiu R."/>
            <person name="Coutinho P.M."/>
            <person name="Feau N."/>
            <person name="Field M."/>
            <person name="Frey P."/>
            <person name="Gelhaye E."/>
            <person name="Goldberg J."/>
            <person name="Grabherr M.G."/>
            <person name="Kodira C.D."/>
            <person name="Kohler A."/>
            <person name="Kuees U."/>
            <person name="Lindquist E.A."/>
            <person name="Lucas S.M."/>
            <person name="Mago R."/>
            <person name="Mauceli E."/>
            <person name="Morin E."/>
            <person name="Murat C."/>
            <person name="Pangilinan J.L."/>
            <person name="Park R."/>
            <person name="Pearson M."/>
            <person name="Quesneville H."/>
            <person name="Rouhier N."/>
            <person name="Sakthikumar S."/>
            <person name="Salamov A.A."/>
            <person name="Schmutz J."/>
            <person name="Selles B."/>
            <person name="Shapiro H."/>
            <person name="Tanguay P."/>
            <person name="Tuskan G.A."/>
            <person name="Henrissat B."/>
            <person name="Van de Peer Y."/>
            <person name="Rouze P."/>
            <person name="Ellis J.G."/>
            <person name="Dodds P.N."/>
            <person name="Schein J.E."/>
            <person name="Zhong S."/>
            <person name="Hamelin R.C."/>
            <person name="Grigoriev I.V."/>
            <person name="Szabo L.J."/>
            <person name="Martin F."/>
        </authorList>
    </citation>
    <scope>NUCLEOTIDE SEQUENCE [LARGE SCALE GENOMIC DNA]</scope>
    <source>
        <strain evidence="2">CRL 75-36-700-3 / race SCCL</strain>
    </source>
</reference>
<name>E3JTI0_PUCGT</name>
<dbReference type="KEGG" id="pgr:PGTG_01898"/>
<dbReference type="GeneID" id="10542771"/>
<organism evidence="1 2">
    <name type="scientific">Puccinia graminis f. sp. tritici (strain CRL 75-36-700-3 / race SCCL)</name>
    <name type="common">Black stem rust fungus</name>
    <dbReference type="NCBI Taxonomy" id="418459"/>
    <lineage>
        <taxon>Eukaryota</taxon>
        <taxon>Fungi</taxon>
        <taxon>Dikarya</taxon>
        <taxon>Basidiomycota</taxon>
        <taxon>Pucciniomycotina</taxon>
        <taxon>Pucciniomycetes</taxon>
        <taxon>Pucciniales</taxon>
        <taxon>Pucciniaceae</taxon>
        <taxon>Puccinia</taxon>
    </lineage>
</organism>
<proteinExistence type="predicted"/>
<accession>E3JTI0</accession>
<keyword evidence="2" id="KW-1185">Reference proteome</keyword>
<evidence type="ECO:0000313" key="2">
    <source>
        <dbReference type="Proteomes" id="UP000008783"/>
    </source>
</evidence>
<dbReference type="Proteomes" id="UP000008783">
    <property type="component" value="Unassembled WGS sequence"/>
</dbReference>
<sequence length="375" mass="42870">MSRFVPGPTAKNGLSQSVHAPMQPLLKAEIPRKTGAGSEENDRSRLSESRQVLRYYPSQILSWSAPVVNYKAACATAFMVKEFQLALLDIPSGVELNKMQDSDQIFVRFVYKLMIKPFPTQKWSQMLQVWRSLWYFSDSSLAKSHRSRQTAQHILMIKRFLWISDFISEVTIPQFFEHPEVGSDRPSGSIKYDYSLMATAEVNIMRLLLSGSDGSKIFKRTHNTSLLRISDPLNRGCADGNEDLDHQSVLELLHAKAKLIVPETSGLELQAKKLEESSSTHDPFLKKLMDQYGDEFVGHDWSSINLSGIPSSVENRIDSIFTTLKFDQKQSTPASDRLPYFDRLSYLWIREAWVTLEIHQPPRVLSFCNRENFTN</sequence>
<dbReference type="AlphaFoldDB" id="E3JTI0"/>
<protein>
    <submittedName>
        <fullName evidence="1">Uncharacterized protein</fullName>
    </submittedName>
</protein>
<evidence type="ECO:0000313" key="1">
    <source>
        <dbReference type="EMBL" id="EFP75305.1"/>
    </source>
</evidence>
<gene>
    <name evidence="1" type="ORF">PGTG_01898</name>
</gene>
<dbReference type="RefSeq" id="XP_003319724.1">
    <property type="nucleotide sequence ID" value="XM_003319676.1"/>
</dbReference>
<dbReference type="EMBL" id="DS178263">
    <property type="protein sequence ID" value="EFP75305.1"/>
    <property type="molecule type" value="Genomic_DNA"/>
</dbReference>
<dbReference type="VEuPathDB" id="FungiDB:PGTG_01898"/>